<keyword evidence="1" id="KW-0472">Membrane</keyword>
<accession>A0A1V6CC91</accession>
<evidence type="ECO:0000313" key="2">
    <source>
        <dbReference type="EMBL" id="OQB74486.1"/>
    </source>
</evidence>
<evidence type="ECO:0000256" key="1">
    <source>
        <dbReference type="SAM" id="Phobius"/>
    </source>
</evidence>
<comment type="caution">
    <text evidence="2">The sequence shown here is derived from an EMBL/GenBank/DDBJ whole genome shotgun (WGS) entry which is preliminary data.</text>
</comment>
<sequence>MADCFFHTGRPAVTRCKQCGRPLCSECRHITKEGIFCSDKCAETMRVYMERLQQIEQQRASYRNSRRNILGRIIRIVIFIVILYVLYKFVIERFIR</sequence>
<keyword evidence="1" id="KW-1133">Transmembrane helix</keyword>
<dbReference type="AlphaFoldDB" id="A0A1V6CC91"/>
<protein>
    <submittedName>
        <fullName evidence="2">Uncharacterized protein</fullName>
    </submittedName>
</protein>
<dbReference type="Proteomes" id="UP000485562">
    <property type="component" value="Unassembled WGS sequence"/>
</dbReference>
<keyword evidence="1" id="KW-0812">Transmembrane</keyword>
<name>A0A1V6CC91_UNCT6</name>
<proteinExistence type="predicted"/>
<organism evidence="2">
    <name type="scientific">candidate division TA06 bacterium ADurb.Bin131</name>
    <dbReference type="NCBI Taxonomy" id="1852827"/>
    <lineage>
        <taxon>Bacteria</taxon>
        <taxon>Bacteria division TA06</taxon>
    </lineage>
</organism>
<dbReference type="EMBL" id="MWDQ01000039">
    <property type="protein sequence ID" value="OQB74486.1"/>
    <property type="molecule type" value="Genomic_DNA"/>
</dbReference>
<reference evidence="2" key="1">
    <citation type="submission" date="2017-02" db="EMBL/GenBank/DDBJ databases">
        <title>Delving into the versatile metabolic prowess of the omnipresent phylum Bacteroidetes.</title>
        <authorList>
            <person name="Nobu M.K."/>
            <person name="Mei R."/>
            <person name="Narihiro T."/>
            <person name="Kuroda K."/>
            <person name="Liu W.-T."/>
        </authorList>
    </citation>
    <scope>NUCLEOTIDE SEQUENCE</scope>
    <source>
        <strain evidence="2">ADurb.Bin131</strain>
    </source>
</reference>
<feature type="transmembrane region" description="Helical" evidence="1">
    <location>
        <begin position="69"/>
        <end position="87"/>
    </location>
</feature>
<gene>
    <name evidence="2" type="ORF">BWX89_00499</name>
</gene>